<dbReference type="InterPro" id="IPR043129">
    <property type="entry name" value="ATPase_NBD"/>
</dbReference>
<evidence type="ECO:0000313" key="1">
    <source>
        <dbReference type="EMBL" id="MDH1506490.1"/>
    </source>
</evidence>
<organism evidence="1 2">
    <name type="scientific">Aeromonas caviae</name>
    <name type="common">Aeromonas punctata</name>
    <dbReference type="NCBI Taxonomy" id="648"/>
    <lineage>
        <taxon>Bacteria</taxon>
        <taxon>Pseudomonadati</taxon>
        <taxon>Pseudomonadota</taxon>
        <taxon>Gammaproteobacteria</taxon>
        <taxon>Aeromonadales</taxon>
        <taxon>Aeromonadaceae</taxon>
        <taxon>Aeromonas</taxon>
    </lineage>
</organism>
<accession>A0AA42RAI9</accession>
<evidence type="ECO:0008006" key="3">
    <source>
        <dbReference type="Google" id="ProtNLM"/>
    </source>
</evidence>
<evidence type="ECO:0000313" key="2">
    <source>
        <dbReference type="Proteomes" id="UP001161704"/>
    </source>
</evidence>
<protein>
    <recommendedName>
        <fullName evidence="3">Actin-like protein N-terminal domain-containing protein</fullName>
    </recommendedName>
</protein>
<dbReference type="RefSeq" id="WP_270657517.1">
    <property type="nucleotide sequence ID" value="NZ_JAOCFK010000093.1"/>
</dbReference>
<dbReference type="Proteomes" id="UP001161704">
    <property type="component" value="Unassembled WGS sequence"/>
</dbReference>
<dbReference type="EMBL" id="JAOCIZ010000067">
    <property type="protein sequence ID" value="MDH1506490.1"/>
    <property type="molecule type" value="Genomic_DNA"/>
</dbReference>
<comment type="caution">
    <text evidence="1">The sequence shown here is derived from an EMBL/GenBank/DDBJ whole genome shotgun (WGS) entry which is preliminary data.</text>
</comment>
<sequence>MKTIRFKPDMAALQHNVDPFEIKNSIVLVEDDIEHLIGDDAVKLGVSGVRITGGTIRDRHYQRLLKALLAKGLGAGQHTISVGLSASSNYMNEFRESMSKNVLNKDDYALLESLVKEIKFRDGRTDAPVQICNVTLKREKPVPVLYETEAVRNVIPKEATTYAIFQIGGGDWQSMLVVDGEICVDTHTRVAGVNNCITKLAEHLDVSPKTADKAWFTNTKPNPNGGIDNQWIDCTADKAKVIRGFISAQLPQLLNSFEGHKDRIKAIVISGGAVNDDTFINILKDEIPQKLRVHTFHDFECMEPNGGKLMSASFTCAFGIHAHGVDVGLDIGNAYLKGVFDV</sequence>
<dbReference type="SUPFAM" id="SSF53067">
    <property type="entry name" value="Actin-like ATPase domain"/>
    <property type="match status" value="1"/>
</dbReference>
<reference evidence="1" key="1">
    <citation type="submission" date="2022-09" db="EMBL/GenBank/DDBJ databases">
        <title>Intensive care unit water sources are persistently colonized with multi-drug resistant bacteria and are the site of extensive horizontal gene transfer of antibiotic resistance genes.</title>
        <authorList>
            <person name="Diorio-Toth L."/>
        </authorList>
    </citation>
    <scope>NUCLEOTIDE SEQUENCE</scope>
    <source>
        <strain evidence="1">GD03710</strain>
    </source>
</reference>
<name>A0AA42RAI9_AERCA</name>
<proteinExistence type="predicted"/>
<gene>
    <name evidence="1" type="ORF">N5I20_15665</name>
</gene>
<dbReference type="AlphaFoldDB" id="A0AA42RAI9"/>